<gene>
    <name evidence="2" type="ORF">SAMN02745221_01748</name>
</gene>
<sequence>MGSKEEKIRKIIMMEDRIVKCKRCSSLLRCNRKPALGKGDLDPEMVLVFEMENEFTRDLNKLTGLRNLIKDKLAVNRIYHTFMVRCQPKACPLPNNNTWDGDIKLLDKEYNCILTGKPCEGVLVPPGTEDIISCLPFLVEEINILKPQTVVLFGEKVGDFVLKSFGIFKQVELYSRYQNEDYIFVVARKPEFFSEEEGSWLAKLA</sequence>
<organism evidence="2 3">
    <name type="scientific">Thermosyntropha lipolytica DSM 11003</name>
    <dbReference type="NCBI Taxonomy" id="1123382"/>
    <lineage>
        <taxon>Bacteria</taxon>
        <taxon>Bacillati</taxon>
        <taxon>Bacillota</taxon>
        <taxon>Clostridia</taxon>
        <taxon>Eubacteriales</taxon>
        <taxon>Syntrophomonadaceae</taxon>
        <taxon>Thermosyntropha</taxon>
    </lineage>
</organism>
<evidence type="ECO:0000313" key="2">
    <source>
        <dbReference type="EMBL" id="SHH12800.1"/>
    </source>
</evidence>
<accession>A0A1M5QG37</accession>
<dbReference type="AlphaFoldDB" id="A0A1M5QG37"/>
<dbReference type="InterPro" id="IPR005122">
    <property type="entry name" value="Uracil-DNA_glycosylase-like"/>
</dbReference>
<feature type="domain" description="Uracil-DNA glycosylase-like" evidence="1">
    <location>
        <begin position="65"/>
        <end position="169"/>
    </location>
</feature>
<evidence type="ECO:0000259" key="1">
    <source>
        <dbReference type="Pfam" id="PF03167"/>
    </source>
</evidence>
<dbReference type="EMBL" id="FQWY01000033">
    <property type="protein sequence ID" value="SHH12800.1"/>
    <property type="molecule type" value="Genomic_DNA"/>
</dbReference>
<evidence type="ECO:0000313" key="3">
    <source>
        <dbReference type="Proteomes" id="UP000242329"/>
    </source>
</evidence>
<keyword evidence="3" id="KW-1185">Reference proteome</keyword>
<proteinExistence type="predicted"/>
<name>A0A1M5QG37_9FIRM</name>
<reference evidence="3" key="1">
    <citation type="submission" date="2016-11" db="EMBL/GenBank/DDBJ databases">
        <authorList>
            <person name="Varghese N."/>
            <person name="Submissions S."/>
        </authorList>
    </citation>
    <scope>NUCLEOTIDE SEQUENCE [LARGE SCALE GENOMIC DNA]</scope>
    <source>
        <strain evidence="3">DSM 11003</strain>
    </source>
</reference>
<dbReference type="InterPro" id="IPR036895">
    <property type="entry name" value="Uracil-DNA_glycosylase-like_sf"/>
</dbReference>
<dbReference type="OrthoDB" id="2081429at2"/>
<dbReference type="Proteomes" id="UP000242329">
    <property type="component" value="Unassembled WGS sequence"/>
</dbReference>
<dbReference type="STRING" id="1123382.SAMN02745221_01748"/>
<dbReference type="RefSeq" id="WP_073092935.1">
    <property type="nucleotide sequence ID" value="NZ_FQWY01000033.1"/>
</dbReference>
<dbReference type="SUPFAM" id="SSF52141">
    <property type="entry name" value="Uracil-DNA glycosylase-like"/>
    <property type="match status" value="1"/>
</dbReference>
<dbReference type="Pfam" id="PF03167">
    <property type="entry name" value="UDG"/>
    <property type="match status" value="1"/>
</dbReference>
<dbReference type="Gene3D" id="3.40.470.10">
    <property type="entry name" value="Uracil-DNA glycosylase-like domain"/>
    <property type="match status" value="1"/>
</dbReference>
<protein>
    <submittedName>
        <fullName evidence="2">Uracil DNA glycosylase superfamily protein</fullName>
    </submittedName>
</protein>